<dbReference type="AlphaFoldDB" id="Q9D1V0"/>
<reference evidence="1" key="5">
    <citation type="journal article" date="2001" name="Nature">
        <title>Functional annotation of a full-length mouse cDNA collection.</title>
        <authorList>
            <consortium name="The RIKEN Genome Exploration Research Group Phase II Team and the FANTOM Consortium"/>
        </authorList>
    </citation>
    <scope>NUCLEOTIDE SEQUENCE</scope>
    <source>
        <strain evidence="1">C57BL/6J</strain>
        <tissue evidence="1">Hippocampus</tissue>
    </source>
</reference>
<name>Q9D1V0_MOUSE</name>
<evidence type="ECO:0000313" key="1">
    <source>
        <dbReference type="EMBL" id="BAB32360.1"/>
    </source>
</evidence>
<dbReference type="MGI" id="MGI:1925821">
    <property type="gene designation" value="C630050I24Rik"/>
</dbReference>
<protein>
    <submittedName>
        <fullName evidence="1">Uncharacterized protein</fullName>
    </submittedName>
</protein>
<reference evidence="1" key="2">
    <citation type="journal article" date="2000" name="Genome Res.">
        <title>Normalization and subtraction of cap-trapper-selected cDNAs to prepare full-length cDNA libraries for rapid discovery of new genes.</title>
        <authorList>
            <person name="Carninci P."/>
            <person name="Shibata Y."/>
            <person name="Hayatsu N."/>
            <person name="Sugahara Y."/>
            <person name="Shibata K."/>
            <person name="Itoh M."/>
            <person name="Konno H."/>
            <person name="Okazaki Y."/>
            <person name="Muramatsu M."/>
            <person name="Hayashizaki Y."/>
        </authorList>
    </citation>
    <scope>NUCLEOTIDE SEQUENCE</scope>
    <source>
        <strain evidence="1">C57BL/6J</strain>
        <tissue evidence="1">Hippocampus</tissue>
    </source>
</reference>
<reference evidence="1" key="4">
    <citation type="submission" date="2000-08" db="EMBL/GenBank/DDBJ databases">
        <authorList>
            <person name="Adachi J."/>
            <person name="Aizawa K."/>
            <person name="Akahira S."/>
            <person name="Akimura T."/>
            <person name="Arai A."/>
            <person name="Aono H."/>
            <person name="Arakawa T."/>
            <person name="Bono H."/>
            <person name="Carninci P."/>
            <person name="Fukuda S."/>
            <person name="Fukunishi Y."/>
            <person name="Furuno M."/>
            <person name="Hanagaki T."/>
            <person name="Hara A."/>
            <person name="Hayatsu N."/>
            <person name="Hiramoto K."/>
            <person name="Hiraoka T."/>
            <person name="Hori F."/>
            <person name="Imotani K."/>
            <person name="Ishii Y."/>
            <person name="Itoh M."/>
            <person name="Izawa M."/>
            <person name="Kasukawa T."/>
            <person name="Kato H."/>
            <person name="Kawai J."/>
            <person name="Kojima Y."/>
            <person name="Konno H."/>
            <person name="Kouda M."/>
            <person name="Koya S."/>
            <person name="Kurihara C."/>
            <person name="Matsuyama T."/>
            <person name="Miyazaki A."/>
            <person name="Nishi K."/>
            <person name="Nomura K."/>
            <person name="Numazaki R."/>
            <person name="Ohno M."/>
            <person name="Okazaki Y."/>
            <person name="Okido T."/>
            <person name="Owa C."/>
            <person name="Saito H."/>
            <person name="Saito R."/>
            <person name="Sakai C."/>
            <person name="Sakai K."/>
            <person name="Sano H."/>
            <person name="Sasaki D."/>
            <person name="Shibata K."/>
            <person name="Shibata Y."/>
            <person name="Shinagawa A."/>
            <person name="Shiraki T."/>
            <person name="Sogabe Y."/>
            <person name="Suzuki H."/>
            <person name="Tagami M."/>
            <person name="Tagawa A."/>
            <person name="Takahashi F."/>
            <person name="Tanaka T."/>
            <person name="Tejima Y."/>
            <person name="Toya T."/>
            <person name="Yamamura T."/>
            <person name="Yasunishi A."/>
            <person name="Yoshida K."/>
            <person name="Yoshino M."/>
            <person name="Muramatsu M."/>
            <person name="Hayashizaki Y."/>
        </authorList>
    </citation>
    <scope>NUCLEOTIDE SEQUENCE</scope>
    <source>
        <strain evidence="1">C57BL/6J</strain>
        <tissue evidence="1">Hippocampus</tissue>
    </source>
</reference>
<proteinExistence type="evidence at transcript level"/>
<accession>Q9D1V0</accession>
<reference evidence="1" key="7">
    <citation type="journal article" date="2005" name="Science">
        <title>The Transcriptional Landscape of the Mammalian Genome.</title>
        <authorList>
            <consortium name="The FANTOM Consortium"/>
            <consortium name="Riken Genome Exploration Research Group and Genome Science Group (Genome Network Project Core Group)"/>
        </authorList>
    </citation>
    <scope>NUCLEOTIDE SEQUENCE</scope>
    <source>
        <strain evidence="1">C57BL/6J</strain>
        <tissue evidence="1">Hippocampus</tissue>
    </source>
</reference>
<organism evidence="1">
    <name type="scientific">Mus musculus</name>
    <name type="common">Mouse</name>
    <dbReference type="NCBI Taxonomy" id="10090"/>
    <lineage>
        <taxon>Eukaryota</taxon>
        <taxon>Metazoa</taxon>
        <taxon>Chordata</taxon>
        <taxon>Craniata</taxon>
        <taxon>Vertebrata</taxon>
        <taxon>Euteleostomi</taxon>
        <taxon>Mammalia</taxon>
        <taxon>Eutheria</taxon>
        <taxon>Euarchontoglires</taxon>
        <taxon>Glires</taxon>
        <taxon>Rodentia</taxon>
        <taxon>Myomorpha</taxon>
        <taxon>Muroidea</taxon>
        <taxon>Muridae</taxon>
        <taxon>Murinae</taxon>
        <taxon>Mus</taxon>
        <taxon>Mus</taxon>
    </lineage>
</organism>
<evidence type="ECO:0000313" key="2">
    <source>
        <dbReference type="MGI" id="MGI:1925821"/>
    </source>
</evidence>
<reference evidence="1" key="6">
    <citation type="journal article" date="2002" name="Nature">
        <title>Analysis of the mouse transcriptome based on functional annotation of 60,770 full-length cDNAs.</title>
        <authorList>
            <consortium name="The FANTOM Consortium and the RIKEN Genome Exploration Research Group Phase I and II Team"/>
        </authorList>
    </citation>
    <scope>NUCLEOTIDE SEQUENCE</scope>
    <source>
        <strain evidence="1">C57BL/6J</strain>
        <tissue evidence="1">Hippocampus</tissue>
    </source>
</reference>
<dbReference type="EMBL" id="AK021281">
    <property type="protein sequence ID" value="BAB32360.1"/>
    <property type="molecule type" value="mRNA"/>
</dbReference>
<reference evidence="1" key="8">
    <citation type="journal article" date="2005" name="Science">
        <title>Antisense Transcription in the Mammalian Transcriptome.</title>
        <authorList>
            <consortium name="RIKEN Genome Exploration Research Group and Genome Science Group (Genome Network Project Core Group) and the FANTOM Consortium"/>
        </authorList>
    </citation>
    <scope>NUCLEOTIDE SEQUENCE</scope>
    <source>
        <strain evidence="1">C57BL/6J</strain>
        <tissue evidence="1">Hippocampus</tissue>
    </source>
</reference>
<reference evidence="1" key="3">
    <citation type="journal article" date="2000" name="Genome Res.">
        <title>RIKEN integrated sequence analysis (RISA) system--384-format sequencing pipeline with 384 multicapillary sequencer.</title>
        <authorList>
            <person name="Shibata K."/>
            <person name="Itoh M."/>
            <person name="Aizawa K."/>
            <person name="Nagaoka S."/>
            <person name="Sasaki N."/>
            <person name="Carninci P."/>
            <person name="Konno H."/>
            <person name="Akiyama J."/>
            <person name="Nishi K."/>
            <person name="Kitsunai T."/>
            <person name="Tashiro H."/>
            <person name="Itoh M."/>
            <person name="Sumi N."/>
            <person name="Ishii Y."/>
            <person name="Nakamura S."/>
            <person name="Hazama M."/>
            <person name="Nishine T."/>
            <person name="Harada A."/>
            <person name="Yamamoto R."/>
            <person name="Matsumoto H."/>
            <person name="Sakaguchi S."/>
            <person name="Ikegami T."/>
            <person name="Kashiwagi K."/>
            <person name="Fujiwake S."/>
            <person name="Inoue K."/>
            <person name="Togawa Y."/>
            <person name="Izawa M."/>
            <person name="Ohara E."/>
            <person name="Watahiki M."/>
            <person name="Yoneda Y."/>
            <person name="Ishikawa T."/>
            <person name="Ozawa K."/>
            <person name="Tanaka T."/>
            <person name="Matsuura S."/>
            <person name="Kawai J."/>
            <person name="Okazaki Y."/>
            <person name="Muramatsu M."/>
            <person name="Inoue Y."/>
            <person name="Kira A."/>
            <person name="Hayashizaki Y."/>
        </authorList>
    </citation>
    <scope>NUCLEOTIDE SEQUENCE</scope>
    <source>
        <strain evidence="1">C57BL/6J</strain>
        <tissue evidence="1">Hippocampus</tissue>
    </source>
</reference>
<sequence length="121" mass="13138">MQKGSGDVTWEGPLRLCCVDVNAASFRLGRFGFMKQAGALESVCHAHSGDLDFIPLSPVTLEIILPSCQLLPSTSASPRVEEQVSFTLPKHNKAQTTIPLCSWPSLLSGEDNYSPFLLVFS</sequence>
<reference evidence="1" key="1">
    <citation type="journal article" date="1999" name="Methods Enzymol.">
        <title>High-efficiency full-length cDNA cloning.</title>
        <authorList>
            <person name="Carninci P."/>
            <person name="Hayashizaki Y."/>
        </authorList>
    </citation>
    <scope>NUCLEOTIDE SEQUENCE</scope>
    <source>
        <strain evidence="1">C57BL/6J</strain>
        <tissue evidence="1">Hippocampus</tissue>
    </source>
</reference>
<gene>
    <name evidence="2" type="primary">C630050I24Rik</name>
</gene>
<dbReference type="AGR" id="MGI:1925821"/>